<dbReference type="Pfam" id="PF00534">
    <property type="entry name" value="Glycos_transf_1"/>
    <property type="match status" value="1"/>
</dbReference>
<dbReference type="SUPFAM" id="SSF53756">
    <property type="entry name" value="UDP-Glycosyltransferase/glycogen phosphorylase"/>
    <property type="match status" value="1"/>
</dbReference>
<feature type="domain" description="Glycosyl transferase family 1" evidence="2">
    <location>
        <begin position="351"/>
        <end position="501"/>
    </location>
</feature>
<evidence type="ECO:0000313" key="3">
    <source>
        <dbReference type="EMBL" id="EEH14511.1"/>
    </source>
</evidence>
<dbReference type="AlphaFoldDB" id="C0G677"/>
<keyword evidence="3" id="KW-0808">Transferase</keyword>
<comment type="caution">
    <text evidence="3">The sequence shown here is derived from an EMBL/GenBank/DDBJ whole genome shotgun (WGS) entry which is preliminary data.</text>
</comment>
<dbReference type="PANTHER" id="PTHR46401">
    <property type="entry name" value="GLYCOSYLTRANSFERASE WBBK-RELATED"/>
    <property type="match status" value="1"/>
</dbReference>
<protein>
    <submittedName>
        <fullName evidence="3">Glycosyl transferase, group 1 family protein</fullName>
    </submittedName>
</protein>
<keyword evidence="1" id="KW-0472">Membrane</keyword>
<gene>
    <name evidence="3" type="ORF">BCETI_3000260</name>
</gene>
<proteinExistence type="predicted"/>
<sequence length="536" mass="60682">MGSSRFRILGCDREGSGMNKLGVFIGYNPGQLDPHQGISRLITFVIKGALNQGSGVTIACPGWLKDDVRVLLEDADIPLEAVKIIATNGQPPLASLWKLRDKFRKRRTSKRKRLWLERYGKNVANFVAEWLSSRSYWGIFGGAAAIAVVTILLAVPIAIAFTALIGLLFARRLIRRVIRSKLGLFFHKNANQFNKLMSSDETIDRMREREFSLLMKKINAQKDIKVWYVPAMFWPEVANIKSKIVMAAPDIVFFDYPGNFRGIREHNSYDRMLKSLRSADHLVCYSENAKQKHFVERCDVPAEKITVIRHGFVDLGASGAATLRQDALDTLHAFIKKNDGRMPEYLKGFRFDDVPFFFYSSQLRPHKNIEGLIRAYAKVLKEHQRPAKLILTAQFQYDKRIQTFIDDNGLHADVLSLHSVPNKVLAALYHLASLSVTPTNFEGGFPFTFSEAYSVGTPSIMSRIPVVQEVIDDPELQDLMTFNPLDVDDIANKMIFGLDNRQRLFEAQSSLYAKLSARTWQVAANDYLSLLKSVAD</sequence>
<evidence type="ECO:0000256" key="1">
    <source>
        <dbReference type="SAM" id="Phobius"/>
    </source>
</evidence>
<dbReference type="PANTHER" id="PTHR46401:SF8">
    <property type="entry name" value="BLL6006 PROTEIN"/>
    <property type="match status" value="1"/>
</dbReference>
<keyword evidence="1" id="KW-1133">Transmembrane helix</keyword>
<dbReference type="Gene3D" id="3.40.50.2000">
    <property type="entry name" value="Glycogen Phosphorylase B"/>
    <property type="match status" value="2"/>
</dbReference>
<feature type="transmembrane region" description="Helical" evidence="1">
    <location>
        <begin position="136"/>
        <end position="169"/>
    </location>
</feature>
<keyword evidence="1" id="KW-0812">Transmembrane</keyword>
<evidence type="ECO:0000313" key="4">
    <source>
        <dbReference type="Proteomes" id="UP000003678"/>
    </source>
</evidence>
<dbReference type="InterPro" id="IPR001296">
    <property type="entry name" value="Glyco_trans_1"/>
</dbReference>
<reference evidence="3 4" key="1">
    <citation type="submission" date="2009-03" db="EMBL/GenBank/DDBJ databases">
        <authorList>
            <person name="Setubal J.C."/>
            <person name="Boyle S."/>
            <person name="Crasta O.R."/>
            <person name="Gillespie J.J."/>
            <person name="Kenyon R.W."/>
            <person name="Lu J."/>
            <person name="Mane S."/>
            <person name="Nagrani S."/>
            <person name="Shallom J.M."/>
            <person name="Shallom S."/>
            <person name="Shukla M."/>
            <person name="Snyder E.E."/>
            <person name="Sobral B.W."/>
            <person name="Wattam A.R."/>
            <person name="Will R."/>
            <person name="Williams K."/>
            <person name="Yoo H."/>
            <person name="Bruce D.H."/>
            <person name="Detter C."/>
            <person name="Munk C."/>
            <person name="Brettin T.S."/>
            <person name="Ficht T."/>
        </authorList>
    </citation>
    <scope>NUCLEOTIDE SEQUENCE [LARGE SCALE GENOMIC DNA]</scope>
    <source>
        <strain evidence="3 4">Cudo</strain>
    </source>
</reference>
<dbReference type="GO" id="GO:0016757">
    <property type="term" value="F:glycosyltransferase activity"/>
    <property type="evidence" value="ECO:0007669"/>
    <property type="project" value="InterPro"/>
</dbReference>
<dbReference type="Proteomes" id="UP000003678">
    <property type="component" value="Unassembled WGS sequence"/>
</dbReference>
<evidence type="ECO:0000259" key="2">
    <source>
        <dbReference type="Pfam" id="PF00534"/>
    </source>
</evidence>
<accession>C0G677</accession>
<name>C0G677_9HYPH</name>
<dbReference type="EMBL" id="ACJD01000003">
    <property type="protein sequence ID" value="EEH14511.1"/>
    <property type="molecule type" value="Genomic_DNA"/>
</dbReference>
<organism evidence="3 4">
    <name type="scientific">Brucella ceti str. Cudo</name>
    <dbReference type="NCBI Taxonomy" id="595497"/>
    <lineage>
        <taxon>Bacteria</taxon>
        <taxon>Pseudomonadati</taxon>
        <taxon>Pseudomonadota</taxon>
        <taxon>Alphaproteobacteria</taxon>
        <taxon>Hyphomicrobiales</taxon>
        <taxon>Brucellaceae</taxon>
        <taxon>Brucella/Ochrobactrum group</taxon>
        <taxon>Brucella</taxon>
    </lineage>
</organism>